<dbReference type="Pfam" id="PF05018">
    <property type="entry name" value="CFA20_dom"/>
    <property type="match status" value="1"/>
</dbReference>
<gene>
    <name evidence="2" type="ORF">SERLADRAFT_445375</name>
</gene>
<evidence type="ECO:0000313" key="2">
    <source>
        <dbReference type="EMBL" id="EGO29591.1"/>
    </source>
</evidence>
<name>F8NJA7_SERL9</name>
<dbReference type="InterPro" id="IPR040441">
    <property type="entry name" value="CFA20/CFAP20DC"/>
</dbReference>
<dbReference type="PANTHER" id="PTHR12458">
    <property type="entry name" value="ORF PROTEIN"/>
    <property type="match status" value="1"/>
</dbReference>
<dbReference type="InterPro" id="IPR007714">
    <property type="entry name" value="CFA20_dom"/>
</dbReference>
<protein>
    <recommendedName>
        <fullName evidence="1">CFA20 domain-containing protein</fullName>
    </recommendedName>
</protein>
<dbReference type="EMBL" id="GL945429">
    <property type="protein sequence ID" value="EGO29591.1"/>
    <property type="molecule type" value="Genomic_DNA"/>
</dbReference>
<evidence type="ECO:0000259" key="1">
    <source>
        <dbReference type="Pfam" id="PF05018"/>
    </source>
</evidence>
<dbReference type="KEGG" id="sla:SERLADRAFT_445375"/>
<organism evidence="3">
    <name type="scientific">Serpula lacrymans var. lacrymans (strain S7.9)</name>
    <name type="common">Dry rot fungus</name>
    <dbReference type="NCBI Taxonomy" id="578457"/>
    <lineage>
        <taxon>Eukaryota</taxon>
        <taxon>Fungi</taxon>
        <taxon>Dikarya</taxon>
        <taxon>Basidiomycota</taxon>
        <taxon>Agaricomycotina</taxon>
        <taxon>Agaricomycetes</taxon>
        <taxon>Agaricomycetidae</taxon>
        <taxon>Boletales</taxon>
        <taxon>Coniophorineae</taxon>
        <taxon>Serpulaceae</taxon>
        <taxon>Serpula</taxon>
    </lineage>
</organism>
<feature type="domain" description="CFA20" evidence="1">
    <location>
        <begin position="77"/>
        <end position="157"/>
    </location>
</feature>
<proteinExistence type="predicted"/>
<dbReference type="AlphaFoldDB" id="F8NJA7"/>
<dbReference type="GeneID" id="18816188"/>
<dbReference type="OrthoDB" id="7486196at2759"/>
<dbReference type="HOGENOM" id="CLU_049208_0_0_1"/>
<accession>F8NJA7</accession>
<reference evidence="3" key="1">
    <citation type="journal article" date="2011" name="Science">
        <title>The plant cell wall-decomposing machinery underlies the functional diversity of forest fungi.</title>
        <authorList>
            <person name="Eastwood D.C."/>
            <person name="Floudas D."/>
            <person name="Binder M."/>
            <person name="Majcherczyk A."/>
            <person name="Schneider P."/>
            <person name="Aerts A."/>
            <person name="Asiegbu F.O."/>
            <person name="Baker S.E."/>
            <person name="Barry K."/>
            <person name="Bendiksby M."/>
            <person name="Blumentritt M."/>
            <person name="Coutinho P.M."/>
            <person name="Cullen D."/>
            <person name="de Vries R.P."/>
            <person name="Gathman A."/>
            <person name="Goodell B."/>
            <person name="Henrissat B."/>
            <person name="Ihrmark K."/>
            <person name="Kauserud H."/>
            <person name="Kohler A."/>
            <person name="LaButti K."/>
            <person name="Lapidus A."/>
            <person name="Lavin J.L."/>
            <person name="Lee Y.-H."/>
            <person name="Lindquist E."/>
            <person name="Lilly W."/>
            <person name="Lucas S."/>
            <person name="Morin E."/>
            <person name="Murat C."/>
            <person name="Oguiza J.A."/>
            <person name="Park J."/>
            <person name="Pisabarro A.G."/>
            <person name="Riley R."/>
            <person name="Rosling A."/>
            <person name="Salamov A."/>
            <person name="Schmidt O."/>
            <person name="Schmutz J."/>
            <person name="Skrede I."/>
            <person name="Stenlid J."/>
            <person name="Wiebenga A."/>
            <person name="Xie X."/>
            <person name="Kuees U."/>
            <person name="Hibbett D.S."/>
            <person name="Hoffmeister D."/>
            <person name="Hoegberg N."/>
            <person name="Martin F."/>
            <person name="Grigoriev I.V."/>
            <person name="Watkinson S.C."/>
        </authorList>
    </citation>
    <scope>NUCLEOTIDE SEQUENCE [LARGE SCALE GENOMIC DNA]</scope>
    <source>
        <strain evidence="3">S7.9</strain>
    </source>
</reference>
<evidence type="ECO:0000313" key="3">
    <source>
        <dbReference type="Proteomes" id="UP000008064"/>
    </source>
</evidence>
<dbReference type="Proteomes" id="UP000008064">
    <property type="component" value="Unassembled WGS sequence"/>
</dbReference>
<sequence>MFSQSVQPNVVSLFSSTGSDPLGLFSVHTDRALPSDSFVHLLNDDTSLPHPSPPAMLVAPPLLVQEAHDESVTSGYSLSQTVLHIQSPSLPTTFIRTPPTSPNGRSVRHLSADLGMKHEWLHLQVRNMGREFSFEVGLVDRAGREGVVRCSTFQVLSIVSLPLWSLLNFLHHVFLCHFKTMPPCQRHDHNSSTYDLFSQKEPRVKMDSSPPILLLPLTFPISSSRPLTAWTIINLNISSLIPHYSSRSLASLYATSDIQGSPSSSRRADAPSGAYSHISYLKIYATCRLRRVWFSDSGPGGKVPWEFELYGDL</sequence>
<dbReference type="RefSeq" id="XP_007313833.1">
    <property type="nucleotide sequence ID" value="XM_007313771.1"/>
</dbReference>